<keyword evidence="4 5" id="KW-0949">S-adenosyl-L-methionine</keyword>
<dbReference type="Proteomes" id="UP000250166">
    <property type="component" value="Unassembled WGS sequence"/>
</dbReference>
<evidence type="ECO:0000313" key="6">
    <source>
        <dbReference type="EMBL" id="SQB98406.1"/>
    </source>
</evidence>
<evidence type="ECO:0000256" key="3">
    <source>
        <dbReference type="ARBA" id="ARBA00022679"/>
    </source>
</evidence>
<accession>A0A2X3BGG9</accession>
<dbReference type="PROSITE" id="PS51608">
    <property type="entry name" value="SAM_MT_UBIE"/>
    <property type="match status" value="1"/>
</dbReference>
<dbReference type="InterPro" id="IPR023576">
    <property type="entry name" value="UbiE/COQ5_MeTrFase_CS"/>
</dbReference>
<feature type="binding site" evidence="5">
    <location>
        <position position="85"/>
    </location>
    <ligand>
        <name>S-adenosyl-L-methionine</name>
        <dbReference type="ChEBI" id="CHEBI:59789"/>
    </ligand>
</feature>
<dbReference type="RefSeq" id="WP_023947877.1">
    <property type="nucleotide sequence ID" value="NZ_JAERIV010000008.1"/>
</dbReference>
<dbReference type="GO" id="GO:0032259">
    <property type="term" value="P:methylation"/>
    <property type="evidence" value="ECO:0007669"/>
    <property type="project" value="UniProtKB-KW"/>
</dbReference>
<evidence type="ECO:0000313" key="7">
    <source>
        <dbReference type="Proteomes" id="UP000250166"/>
    </source>
</evidence>
<evidence type="ECO:0000256" key="4">
    <source>
        <dbReference type="ARBA" id="ARBA00022691"/>
    </source>
</evidence>
<evidence type="ECO:0000256" key="2">
    <source>
        <dbReference type="ARBA" id="ARBA00022603"/>
    </source>
</evidence>
<dbReference type="SUPFAM" id="SSF53335">
    <property type="entry name" value="S-adenosyl-L-methionine-dependent methyltransferases"/>
    <property type="match status" value="1"/>
</dbReference>
<dbReference type="GO" id="GO:0043770">
    <property type="term" value="F:demethylmenaquinone methyltransferase activity"/>
    <property type="evidence" value="ECO:0007669"/>
    <property type="project" value="UniProtKB-UniRule"/>
</dbReference>
<sequence>MDKQHQIIEMFDTIAKDYDKANHILSLGIDILWRTDACKRAFKLIQTPKIDCILDVACGTGDMMIQWQKQAQKHHIHIDSLIGADPSVKMLELAKHKVKNAQFITTEATNLAKIPDSSVDIVSITYGLRNVLDYPMALSEFSRVLKHGGLLVVLDFFKKQSPTLLDKCVGFYTKKMLPLIGGLISKNYQAYAYLPESMECFISPQDLTTHFQKVGIKPHTIKGYSANISHLVLGVKS</sequence>
<keyword evidence="6" id="KW-0830">Ubiquinone</keyword>
<dbReference type="GO" id="GO:0009234">
    <property type="term" value="P:menaquinone biosynthetic process"/>
    <property type="evidence" value="ECO:0007669"/>
    <property type="project" value="UniProtKB-UniRule"/>
</dbReference>
<keyword evidence="1 5" id="KW-0474">Menaquinone biosynthesis</keyword>
<keyword evidence="2 5" id="KW-0489">Methyltransferase</keyword>
<dbReference type="PROSITE" id="PS01183">
    <property type="entry name" value="UBIE_1"/>
    <property type="match status" value="1"/>
</dbReference>
<name>A0A2X3BGG9_9HELI</name>
<gene>
    <name evidence="6" type="primary">ubiE_2</name>
    <name evidence="5" type="synonym">menG</name>
    <name evidence="6" type="ORF">NCTC13102_00863</name>
</gene>
<organism evidence="6 7">
    <name type="scientific">Helicobacter fennelliae</name>
    <dbReference type="NCBI Taxonomy" id="215"/>
    <lineage>
        <taxon>Bacteria</taxon>
        <taxon>Pseudomonadati</taxon>
        <taxon>Campylobacterota</taxon>
        <taxon>Epsilonproteobacteria</taxon>
        <taxon>Campylobacterales</taxon>
        <taxon>Helicobacteraceae</taxon>
        <taxon>Helicobacter</taxon>
    </lineage>
</organism>
<proteinExistence type="inferred from homology"/>
<dbReference type="HAMAP" id="MF_01813">
    <property type="entry name" value="MenG_UbiE_methyltr"/>
    <property type="match status" value="1"/>
</dbReference>
<dbReference type="UniPathway" id="UPA00232"/>
<dbReference type="PANTHER" id="PTHR43591">
    <property type="entry name" value="METHYLTRANSFERASE"/>
    <property type="match status" value="1"/>
</dbReference>
<evidence type="ECO:0000256" key="5">
    <source>
        <dbReference type="HAMAP-Rule" id="MF_01813"/>
    </source>
</evidence>
<comment type="pathway">
    <text evidence="5">Quinol/quinone metabolism; menaquinone biosynthesis; menaquinol from 1,4-dihydroxy-2-naphthoate: step 2/2.</text>
</comment>
<dbReference type="UniPathway" id="UPA00079">
    <property type="reaction ID" value="UER00169"/>
</dbReference>
<dbReference type="Pfam" id="PF01209">
    <property type="entry name" value="Ubie_methyltran"/>
    <property type="match status" value="1"/>
</dbReference>
<dbReference type="GO" id="GO:0008425">
    <property type="term" value="F:2-methoxy-6-polyprenyl-1,4-benzoquinol methyltransferase activity"/>
    <property type="evidence" value="ECO:0007669"/>
    <property type="project" value="TreeGrafter"/>
</dbReference>
<dbReference type="EMBL" id="UAWL01000006">
    <property type="protein sequence ID" value="SQB98406.1"/>
    <property type="molecule type" value="Genomic_DNA"/>
</dbReference>
<comment type="caution">
    <text evidence="5">Lacks conserved residue(s) required for the propagation of feature annotation.</text>
</comment>
<dbReference type="InterPro" id="IPR029063">
    <property type="entry name" value="SAM-dependent_MTases_sf"/>
</dbReference>
<comment type="catalytic activity">
    <reaction evidence="5">
        <text>a 2-demethylmenaquinol + S-adenosyl-L-methionine = a menaquinol + S-adenosyl-L-homocysteine + H(+)</text>
        <dbReference type="Rhea" id="RHEA:42640"/>
        <dbReference type="Rhea" id="RHEA-COMP:9539"/>
        <dbReference type="Rhea" id="RHEA-COMP:9563"/>
        <dbReference type="ChEBI" id="CHEBI:15378"/>
        <dbReference type="ChEBI" id="CHEBI:18151"/>
        <dbReference type="ChEBI" id="CHEBI:55437"/>
        <dbReference type="ChEBI" id="CHEBI:57856"/>
        <dbReference type="ChEBI" id="CHEBI:59789"/>
        <dbReference type="EC" id="2.1.1.163"/>
    </reaction>
</comment>
<evidence type="ECO:0000256" key="1">
    <source>
        <dbReference type="ARBA" id="ARBA00022428"/>
    </source>
</evidence>
<comment type="function">
    <text evidence="5">Methyltransferase required for the conversion of demethylmenaquinol (DMKH2) to menaquinol (MKH2).</text>
</comment>
<dbReference type="NCBIfam" id="TIGR01934">
    <property type="entry name" value="MenG_MenH_UbiE"/>
    <property type="match status" value="1"/>
</dbReference>
<dbReference type="AlphaFoldDB" id="A0A2X3BGG9"/>
<dbReference type="InterPro" id="IPR004033">
    <property type="entry name" value="UbiE/COQ5_MeTrFase"/>
</dbReference>
<dbReference type="Gene3D" id="3.40.50.150">
    <property type="entry name" value="Vaccinia Virus protein VP39"/>
    <property type="match status" value="1"/>
</dbReference>
<dbReference type="PANTHER" id="PTHR43591:SF24">
    <property type="entry name" value="2-METHOXY-6-POLYPRENYL-1,4-BENZOQUINOL METHYLASE, MITOCHONDRIAL"/>
    <property type="match status" value="1"/>
</dbReference>
<dbReference type="EC" id="2.1.1.163" evidence="5"/>
<dbReference type="CDD" id="cd02440">
    <property type="entry name" value="AdoMet_MTases"/>
    <property type="match status" value="1"/>
</dbReference>
<reference evidence="6 7" key="1">
    <citation type="submission" date="2018-06" db="EMBL/GenBank/DDBJ databases">
        <authorList>
            <consortium name="Pathogen Informatics"/>
            <person name="Doyle S."/>
        </authorList>
    </citation>
    <scope>NUCLEOTIDE SEQUENCE [LARGE SCALE GENOMIC DNA]</scope>
    <source>
        <strain evidence="6 7">NCTC13102</strain>
    </source>
</reference>
<keyword evidence="3 5" id="KW-0808">Transferase</keyword>
<feature type="binding site" evidence="5">
    <location>
        <position position="60"/>
    </location>
    <ligand>
        <name>S-adenosyl-L-methionine</name>
        <dbReference type="ChEBI" id="CHEBI:59789"/>
    </ligand>
</feature>
<dbReference type="NCBIfam" id="NF001244">
    <property type="entry name" value="PRK00216.1-5"/>
    <property type="match status" value="1"/>
</dbReference>
<protein>
    <recommendedName>
        <fullName evidence="5">Demethylmenaquinone methyltransferase</fullName>
        <ecNumber evidence="5">2.1.1.163</ecNumber>
    </recommendedName>
</protein>
<comment type="similarity">
    <text evidence="5">Belongs to the class I-like SAM-binding methyltransferase superfamily. MenG/UbiE family.</text>
</comment>